<dbReference type="Gene3D" id="3.20.20.150">
    <property type="entry name" value="Divalent-metal-dependent TIM barrel enzymes"/>
    <property type="match status" value="1"/>
</dbReference>
<dbReference type="KEGG" id="ttf:THTE_2873"/>
<dbReference type="InterPro" id="IPR036237">
    <property type="entry name" value="Xyl_isomerase-like_sf"/>
</dbReference>
<dbReference type="PANTHER" id="PTHR12110:SF21">
    <property type="entry name" value="XYLOSE ISOMERASE-LIKE TIM BARREL DOMAIN-CONTAINING PROTEIN"/>
    <property type="match status" value="1"/>
</dbReference>
<protein>
    <submittedName>
        <fullName evidence="2">D-tagatose 3-epimerase</fullName>
    </submittedName>
</protein>
<dbReference type="OrthoDB" id="9779184at2"/>
<dbReference type="SUPFAM" id="SSF51658">
    <property type="entry name" value="Xylose isomerase-like"/>
    <property type="match status" value="1"/>
</dbReference>
<sequence>MRFAICNETFQDRSLEDGFALAAECGYEGIEIAPFTLAQRVTDLSPQRRAEIRQAIEKAGLKTVGLHWLLAKTEGFHLTSPDETIRQRTAEYLRELARCCADLGGTILVFGSPQQRNVLPQVTRAKAEDYAVEVFEKLIPELERTNTILALEPLGIQETNFVNTAEEAVAIINKLGSPRVRLHLDCKAMCSEATPIPTLLRTFREHLVHFHANDPNRLGPGFGDLDFVPIFEALLEIGYQGWVSVEVFDYGPGPERIARESIQYMLRCLEQVQRVRAGKT</sequence>
<keyword evidence="3" id="KW-1185">Reference proteome</keyword>
<gene>
    <name evidence="2" type="ORF">THTE_2873</name>
</gene>
<dbReference type="InterPro" id="IPR050312">
    <property type="entry name" value="IolE/XylAMocC-like"/>
</dbReference>
<evidence type="ECO:0000313" key="3">
    <source>
        <dbReference type="Proteomes" id="UP000215086"/>
    </source>
</evidence>
<organism evidence="2 3">
    <name type="scientific">Thermogutta terrifontis</name>
    <dbReference type="NCBI Taxonomy" id="1331910"/>
    <lineage>
        <taxon>Bacteria</taxon>
        <taxon>Pseudomonadati</taxon>
        <taxon>Planctomycetota</taxon>
        <taxon>Planctomycetia</taxon>
        <taxon>Pirellulales</taxon>
        <taxon>Thermoguttaceae</taxon>
        <taxon>Thermogutta</taxon>
    </lineage>
</organism>
<dbReference type="Pfam" id="PF01261">
    <property type="entry name" value="AP_endonuc_2"/>
    <property type="match status" value="1"/>
</dbReference>
<dbReference type="EMBL" id="CP018477">
    <property type="protein sequence ID" value="ASV75475.1"/>
    <property type="molecule type" value="Genomic_DNA"/>
</dbReference>
<feature type="domain" description="Xylose isomerase-like TIM barrel" evidence="1">
    <location>
        <begin position="19"/>
        <end position="267"/>
    </location>
</feature>
<dbReference type="Proteomes" id="UP000215086">
    <property type="component" value="Chromosome"/>
</dbReference>
<evidence type="ECO:0000313" key="2">
    <source>
        <dbReference type="EMBL" id="ASV75475.1"/>
    </source>
</evidence>
<dbReference type="InterPro" id="IPR013022">
    <property type="entry name" value="Xyl_isomerase-like_TIM-brl"/>
</dbReference>
<accession>A0A286RHN1</accession>
<proteinExistence type="predicted"/>
<dbReference type="RefSeq" id="WP_095416865.1">
    <property type="nucleotide sequence ID" value="NZ_CP018477.1"/>
</dbReference>
<name>A0A286RHN1_9BACT</name>
<dbReference type="PANTHER" id="PTHR12110">
    <property type="entry name" value="HYDROXYPYRUVATE ISOMERASE"/>
    <property type="match status" value="1"/>
</dbReference>
<reference evidence="2 3" key="1">
    <citation type="journal article" name="Front. Microbiol.">
        <title>Sugar Metabolism of the First Thermophilic Planctomycete Thermogutta terrifontis: Comparative Genomic and Transcriptomic Approaches.</title>
        <authorList>
            <person name="Elcheninov A.G."/>
            <person name="Menzel P."/>
            <person name="Gudbergsdottir S.R."/>
            <person name="Slesarev A.I."/>
            <person name="Kadnikov V.V."/>
            <person name="Krogh A."/>
            <person name="Bonch-Osmolovskaya E.A."/>
            <person name="Peng X."/>
            <person name="Kublanov I.V."/>
        </authorList>
    </citation>
    <scope>NUCLEOTIDE SEQUENCE [LARGE SCALE GENOMIC DNA]</scope>
    <source>
        <strain evidence="2 3">R1</strain>
    </source>
</reference>
<evidence type="ECO:0000259" key="1">
    <source>
        <dbReference type="Pfam" id="PF01261"/>
    </source>
</evidence>
<dbReference type="AlphaFoldDB" id="A0A286RHN1"/>